<evidence type="ECO:0008006" key="3">
    <source>
        <dbReference type="Google" id="ProtNLM"/>
    </source>
</evidence>
<proteinExistence type="predicted"/>
<evidence type="ECO:0000313" key="2">
    <source>
        <dbReference type="Proteomes" id="UP000069773"/>
    </source>
</evidence>
<dbReference type="InterPro" id="IPR050509">
    <property type="entry name" value="CoA-transferase_III"/>
</dbReference>
<dbReference type="Gene3D" id="3.30.1540.10">
    <property type="entry name" value="formyl-coa transferase, domain 3"/>
    <property type="match status" value="1"/>
</dbReference>
<comment type="caution">
    <text evidence="1">The sequence shown here is derived from an EMBL/GenBank/DDBJ whole genome shotgun (WGS) entry which is preliminary data.</text>
</comment>
<name>A0ABQ0KBF1_MYCNV</name>
<protein>
    <recommendedName>
        <fullName evidence="3">L-carnitine dehydratase/bile acid-inducible protein F</fullName>
    </recommendedName>
</protein>
<dbReference type="PANTHER" id="PTHR48228:SF2">
    <property type="entry name" value="E-CINNAMOYL-COA:R-PHENYLLACTATE COA TRANSFERASE LARGE SUBUNIT"/>
    <property type="match status" value="1"/>
</dbReference>
<dbReference type="InterPro" id="IPR003673">
    <property type="entry name" value="CoA-Trfase_fam_III"/>
</dbReference>
<gene>
    <name evidence="1" type="ORF">RMCN_0036</name>
</gene>
<sequence>MSAGLWAMQSSIAGSYVTDRDQLVKGDRRRPGNPLANVYRTADGRFVFLAMLEADRYWPGFCRAVGRPEWIDDPQFATASCRRKNIERCVALLDELFAEEPLEHWKTVLDSQEGQWSVVQSPRETLSDQQAWDNGFFTMVNYDNGARLPLVPAPVQFDEAPGDLRPAPGHGEHTDDLLRACGYDDETIMNLKIGGAIT</sequence>
<dbReference type="InterPro" id="IPR023606">
    <property type="entry name" value="CoA-Trfase_III_dom_1_sf"/>
</dbReference>
<dbReference type="Gene3D" id="3.40.50.10540">
    <property type="entry name" value="Crotonobetainyl-coa:carnitine coa-transferase, domain 1"/>
    <property type="match status" value="1"/>
</dbReference>
<dbReference type="PANTHER" id="PTHR48228">
    <property type="entry name" value="SUCCINYL-COA--D-CITRAMALATE COA-TRANSFERASE"/>
    <property type="match status" value="1"/>
</dbReference>
<organism evidence="1 2">
    <name type="scientific">Mycolicibacterium novocastrense</name>
    <name type="common">Mycobacterium novocastrense</name>
    <dbReference type="NCBI Taxonomy" id="59813"/>
    <lineage>
        <taxon>Bacteria</taxon>
        <taxon>Bacillati</taxon>
        <taxon>Actinomycetota</taxon>
        <taxon>Actinomycetes</taxon>
        <taxon>Mycobacteriales</taxon>
        <taxon>Mycobacteriaceae</taxon>
        <taxon>Mycolicibacterium</taxon>
    </lineage>
</organism>
<keyword evidence="2" id="KW-1185">Reference proteome</keyword>
<evidence type="ECO:0000313" key="1">
    <source>
        <dbReference type="EMBL" id="GAT06903.1"/>
    </source>
</evidence>
<dbReference type="SUPFAM" id="SSF89796">
    <property type="entry name" value="CoA-transferase family III (CaiB/BaiF)"/>
    <property type="match status" value="1"/>
</dbReference>
<reference evidence="1 2" key="1">
    <citation type="journal article" date="2016" name="Genome Announc.">
        <title>Draft Genome Sequences of Five Rapidly Growing Mycobacterium Species, M. thermoresistibile, M. fortuitum subsp. acetamidolyticum, M. canariasense, M. brisbanense, and M. novocastrense.</title>
        <authorList>
            <person name="Katahira K."/>
            <person name="Ogura Y."/>
            <person name="Gotoh Y."/>
            <person name="Hayashi T."/>
        </authorList>
    </citation>
    <scope>NUCLEOTIDE SEQUENCE [LARGE SCALE GENOMIC DNA]</scope>
    <source>
        <strain evidence="1 2">JCM18114</strain>
    </source>
</reference>
<accession>A0ABQ0KBF1</accession>
<dbReference type="Pfam" id="PF02515">
    <property type="entry name" value="CoA_transf_3"/>
    <property type="match status" value="1"/>
</dbReference>
<dbReference type="EMBL" id="BCTA01000002">
    <property type="protein sequence ID" value="GAT06903.1"/>
    <property type="molecule type" value="Genomic_DNA"/>
</dbReference>
<dbReference type="Proteomes" id="UP000069773">
    <property type="component" value="Unassembled WGS sequence"/>
</dbReference>
<dbReference type="InterPro" id="IPR044855">
    <property type="entry name" value="CoA-Trfase_III_dom3_sf"/>
</dbReference>